<dbReference type="PANTHER" id="PTHR16186:SF11">
    <property type="entry name" value="SIGNAL-TRANSDUCING ADAPTOR PROTEIN 2"/>
    <property type="match status" value="1"/>
</dbReference>
<dbReference type="InterPro" id="IPR036860">
    <property type="entry name" value="SH2_dom_sf"/>
</dbReference>
<dbReference type="PANTHER" id="PTHR16186">
    <property type="entry name" value="SIGNAL-TRANSDUCING ADAPTOR PROTEIN-RELATED"/>
    <property type="match status" value="1"/>
</dbReference>
<feature type="domain" description="SH2" evidence="4">
    <location>
        <begin position="71"/>
        <end position="161"/>
    </location>
</feature>
<dbReference type="Proteomes" id="UP000556165">
    <property type="component" value="Unassembled WGS sequence"/>
</dbReference>
<evidence type="ECO:0000313" key="5">
    <source>
        <dbReference type="EMBL" id="NXW37143.1"/>
    </source>
</evidence>
<dbReference type="Gene3D" id="2.30.29.30">
    <property type="entry name" value="Pleckstrin-homology domain (PH domain)/Phosphotyrosine-binding domain (PTB)"/>
    <property type="match status" value="1"/>
</dbReference>
<feature type="non-terminal residue" evidence="5">
    <location>
        <position position="193"/>
    </location>
</feature>
<accession>A0A7L4BGN3</accession>
<dbReference type="InterPro" id="IPR000980">
    <property type="entry name" value="SH2"/>
</dbReference>
<dbReference type="AlphaFoldDB" id="A0A7L4BGN3"/>
<dbReference type="SUPFAM" id="SSF55550">
    <property type="entry name" value="SH2 domain"/>
    <property type="match status" value="1"/>
</dbReference>
<keyword evidence="6" id="KW-1185">Reference proteome</keyword>
<dbReference type="PROSITE" id="PS50001">
    <property type="entry name" value="SH2"/>
    <property type="match status" value="1"/>
</dbReference>
<dbReference type="EMBL" id="VZZW01002165">
    <property type="protein sequence ID" value="NXW37143.1"/>
    <property type="molecule type" value="Genomic_DNA"/>
</dbReference>
<organism evidence="5 6">
    <name type="scientific">Phaetusa simplex</name>
    <name type="common">large-billed tern</name>
    <dbReference type="NCBI Taxonomy" id="297813"/>
    <lineage>
        <taxon>Eukaryota</taxon>
        <taxon>Metazoa</taxon>
        <taxon>Chordata</taxon>
        <taxon>Craniata</taxon>
        <taxon>Vertebrata</taxon>
        <taxon>Euteleostomi</taxon>
        <taxon>Archelosauria</taxon>
        <taxon>Archosauria</taxon>
        <taxon>Dinosauria</taxon>
        <taxon>Saurischia</taxon>
        <taxon>Theropoda</taxon>
        <taxon>Coelurosauria</taxon>
        <taxon>Aves</taxon>
        <taxon>Neognathae</taxon>
        <taxon>Neoaves</taxon>
        <taxon>Charadriiformes</taxon>
        <taxon>Laridae</taxon>
        <taxon>Phaetusa</taxon>
    </lineage>
</organism>
<evidence type="ECO:0000256" key="2">
    <source>
        <dbReference type="PROSITE-ProRule" id="PRU00191"/>
    </source>
</evidence>
<comment type="caution">
    <text evidence="5">The sequence shown here is derived from an EMBL/GenBank/DDBJ whole genome shotgun (WGS) entry which is preliminary data.</text>
</comment>
<gene>
    <name evidence="5" type="primary">Stap2</name>
    <name evidence="5" type="ORF">PHASIM_R14881</name>
</gene>
<evidence type="ECO:0000256" key="3">
    <source>
        <dbReference type="SAM" id="MobiDB-lite"/>
    </source>
</evidence>
<name>A0A7L4BGN3_9CHAR</name>
<proteinExistence type="predicted"/>
<evidence type="ECO:0000259" key="4">
    <source>
        <dbReference type="PROSITE" id="PS50001"/>
    </source>
</evidence>
<feature type="non-terminal residue" evidence="5">
    <location>
        <position position="1"/>
    </location>
</feature>
<evidence type="ECO:0000313" key="6">
    <source>
        <dbReference type="Proteomes" id="UP000556165"/>
    </source>
</evidence>
<reference evidence="5 6" key="1">
    <citation type="submission" date="2019-09" db="EMBL/GenBank/DDBJ databases">
        <title>Bird 10,000 Genomes (B10K) Project - Family phase.</title>
        <authorList>
            <person name="Zhang G."/>
        </authorList>
    </citation>
    <scope>NUCLEOTIDE SEQUENCE [LARGE SCALE GENOMIC DNA]</scope>
    <source>
        <strain evidence="5">B10K-DU-009-16</strain>
        <tissue evidence="5">Muscle</tissue>
    </source>
</reference>
<dbReference type="GO" id="GO:0035591">
    <property type="term" value="F:signaling adaptor activity"/>
    <property type="evidence" value="ECO:0007669"/>
    <property type="project" value="InterPro"/>
</dbReference>
<dbReference type="Gene3D" id="3.30.505.10">
    <property type="entry name" value="SH2 domain"/>
    <property type="match status" value="1"/>
</dbReference>
<dbReference type="InterPro" id="IPR039111">
    <property type="entry name" value="STAP1/STAP2"/>
</dbReference>
<evidence type="ECO:0000256" key="1">
    <source>
        <dbReference type="ARBA" id="ARBA00022999"/>
    </source>
</evidence>
<sequence length="193" mass="21784">QAESWEAQEMWRGFILTMVEMKVPTDLALLPGHLFQLSEALREELDRRATSRPPATPSRAVPRVPSCFFEVTRLEAEGLLERSVGRGNMVLRPGGHGQGVSVTTRQEMNGTVLLRHYRVNRVDQGYIIDVDTQHRCSSLAEVVQYFVESSKGSLQPLHREYSSRLEFVEMDGENAEETHRVCEPPQAAPTPQP</sequence>
<keyword evidence="1 2" id="KW-0727">SH2 domain</keyword>
<protein>
    <submittedName>
        <fullName evidence="5">STAP2 protein</fullName>
    </submittedName>
</protein>
<feature type="region of interest" description="Disordered" evidence="3">
    <location>
        <begin position="172"/>
        <end position="193"/>
    </location>
</feature>
<dbReference type="InterPro" id="IPR011993">
    <property type="entry name" value="PH-like_dom_sf"/>
</dbReference>